<dbReference type="EMBL" id="JBGFUD010001472">
    <property type="protein sequence ID" value="MFH4976335.1"/>
    <property type="molecule type" value="Genomic_DNA"/>
</dbReference>
<evidence type="ECO:0000256" key="1">
    <source>
        <dbReference type="ARBA" id="ARBA00007963"/>
    </source>
</evidence>
<dbReference type="FunFam" id="3.55.10.10:FF:000001">
    <property type="entry name" value="protein archease isoform X1"/>
    <property type="match status" value="1"/>
</dbReference>
<dbReference type="PANTHER" id="PTHR12682:SF11">
    <property type="entry name" value="PROTEIN ARCHEASE"/>
    <property type="match status" value="1"/>
</dbReference>
<comment type="caution">
    <text evidence="6">The sequence shown here is derived from an EMBL/GenBank/DDBJ whole genome shotgun (WGS) entry which is preliminary data.</text>
</comment>
<dbReference type="SUPFAM" id="SSF69819">
    <property type="entry name" value="MTH1598-like"/>
    <property type="match status" value="1"/>
</dbReference>
<keyword evidence="7" id="KW-1185">Reference proteome</keyword>
<dbReference type="Gene3D" id="3.55.10.10">
    <property type="entry name" value="Archease domain"/>
    <property type="match status" value="1"/>
</dbReference>
<proteinExistence type="inferred from homology"/>
<reference evidence="6 7" key="1">
    <citation type="submission" date="2024-08" db="EMBL/GenBank/DDBJ databases">
        <title>Gnathostoma spinigerum genome.</title>
        <authorList>
            <person name="Gonzalez-Bertolin B."/>
            <person name="Monzon S."/>
            <person name="Zaballos A."/>
            <person name="Jimenez P."/>
            <person name="Dekumyoy P."/>
            <person name="Varona S."/>
            <person name="Cuesta I."/>
            <person name="Sumanam S."/>
            <person name="Adisakwattana P."/>
            <person name="Gasser R.B."/>
            <person name="Hernandez-Gonzalez A."/>
            <person name="Young N.D."/>
            <person name="Perteguer M.J."/>
        </authorList>
    </citation>
    <scope>NUCLEOTIDE SEQUENCE [LARGE SCALE GENOMIC DNA]</scope>
    <source>
        <strain evidence="6">AL3</strain>
        <tissue evidence="6">Liver</tissue>
    </source>
</reference>
<evidence type="ECO:0000256" key="4">
    <source>
        <dbReference type="ARBA" id="ARBA00022837"/>
    </source>
</evidence>
<keyword evidence="2" id="KW-0819">tRNA processing</keyword>
<dbReference type="AlphaFoldDB" id="A0ABD6EJ68"/>
<comment type="similarity">
    <text evidence="1">Belongs to the archease family.</text>
</comment>
<evidence type="ECO:0000313" key="6">
    <source>
        <dbReference type="EMBL" id="MFH4976335.1"/>
    </source>
</evidence>
<keyword evidence="4" id="KW-0106">Calcium</keyword>
<organism evidence="6 7">
    <name type="scientific">Gnathostoma spinigerum</name>
    <dbReference type="NCBI Taxonomy" id="75299"/>
    <lineage>
        <taxon>Eukaryota</taxon>
        <taxon>Metazoa</taxon>
        <taxon>Ecdysozoa</taxon>
        <taxon>Nematoda</taxon>
        <taxon>Chromadorea</taxon>
        <taxon>Rhabditida</taxon>
        <taxon>Spirurina</taxon>
        <taxon>Gnathostomatomorpha</taxon>
        <taxon>Gnathostomatoidea</taxon>
        <taxon>Gnathostomatidae</taxon>
        <taxon>Gnathostoma</taxon>
    </lineage>
</organism>
<dbReference type="InterPro" id="IPR023572">
    <property type="entry name" value="Archease_dom"/>
</dbReference>
<dbReference type="GO" id="GO:0046872">
    <property type="term" value="F:metal ion binding"/>
    <property type="evidence" value="ECO:0007669"/>
    <property type="project" value="UniProtKB-KW"/>
</dbReference>
<name>A0ABD6EJ68_9BILA</name>
<dbReference type="Pfam" id="PF01951">
    <property type="entry name" value="Archease"/>
    <property type="match status" value="1"/>
</dbReference>
<feature type="domain" description="Archease" evidence="5">
    <location>
        <begin position="16"/>
        <end position="153"/>
    </location>
</feature>
<evidence type="ECO:0000256" key="3">
    <source>
        <dbReference type="ARBA" id="ARBA00022723"/>
    </source>
</evidence>
<sequence length="153" mass="17402">MVFTCDDCPPVAEVKYEYLDHTADVQLHGWGENVCEAIEQVLISMYGYMTDITSVSVAYSFDLKATGIDMESMLARILDEALFFFSTEPLFVGRVAKVLSLDRETWTINVRCWGESFDLSRHPQGTEVKAITYSNMQIHEKPGRSDIYVIIDI</sequence>
<gene>
    <name evidence="6" type="ORF">AB6A40_003044</name>
</gene>
<evidence type="ECO:0000259" key="5">
    <source>
        <dbReference type="Pfam" id="PF01951"/>
    </source>
</evidence>
<dbReference type="Proteomes" id="UP001608902">
    <property type="component" value="Unassembled WGS sequence"/>
</dbReference>
<keyword evidence="3" id="KW-0479">Metal-binding</keyword>
<dbReference type="InterPro" id="IPR036820">
    <property type="entry name" value="Archease_dom_sf"/>
</dbReference>
<dbReference type="InterPro" id="IPR002804">
    <property type="entry name" value="Archease"/>
</dbReference>
<dbReference type="GO" id="GO:0008033">
    <property type="term" value="P:tRNA processing"/>
    <property type="evidence" value="ECO:0007669"/>
    <property type="project" value="UniProtKB-KW"/>
</dbReference>
<dbReference type="PANTHER" id="PTHR12682">
    <property type="entry name" value="ARCHEASE"/>
    <property type="match status" value="1"/>
</dbReference>
<evidence type="ECO:0000256" key="2">
    <source>
        <dbReference type="ARBA" id="ARBA00022694"/>
    </source>
</evidence>
<protein>
    <recommendedName>
        <fullName evidence="5">Archease domain-containing protein</fullName>
    </recommendedName>
</protein>
<evidence type="ECO:0000313" key="7">
    <source>
        <dbReference type="Proteomes" id="UP001608902"/>
    </source>
</evidence>
<accession>A0ABD6EJ68</accession>